<dbReference type="Proteomes" id="UP001500051">
    <property type="component" value="Unassembled WGS sequence"/>
</dbReference>
<comment type="caution">
    <text evidence="1">The sequence shown here is derived from an EMBL/GenBank/DDBJ whole genome shotgun (WGS) entry which is preliminary data.</text>
</comment>
<evidence type="ECO:0000313" key="2">
    <source>
        <dbReference type="Proteomes" id="UP001500051"/>
    </source>
</evidence>
<sequence>MDSWWSDRQVQVLRVGDVMPLPLMVETNWTAEGWEVNIILVTDVEKSGYDSSLPIWTHLESYTDLGGSTAEARRVTDAAILAFGDRLRSVLADPAPPTVE</sequence>
<protein>
    <submittedName>
        <fullName evidence="1">Uncharacterized protein</fullName>
    </submittedName>
</protein>
<organism evidence="1 2">
    <name type="scientific">Microlunatus aurantiacus</name>
    <dbReference type="NCBI Taxonomy" id="446786"/>
    <lineage>
        <taxon>Bacteria</taxon>
        <taxon>Bacillati</taxon>
        <taxon>Actinomycetota</taxon>
        <taxon>Actinomycetes</taxon>
        <taxon>Propionibacteriales</taxon>
        <taxon>Propionibacteriaceae</taxon>
        <taxon>Microlunatus</taxon>
    </lineage>
</organism>
<proteinExistence type="predicted"/>
<evidence type="ECO:0000313" key="1">
    <source>
        <dbReference type="EMBL" id="GAA3696793.1"/>
    </source>
</evidence>
<dbReference type="EMBL" id="BAAAYX010000002">
    <property type="protein sequence ID" value="GAA3696793.1"/>
    <property type="molecule type" value="Genomic_DNA"/>
</dbReference>
<name>A0ABP7CZ68_9ACTN</name>
<accession>A0ABP7CZ68</accession>
<dbReference type="RefSeq" id="WP_344811247.1">
    <property type="nucleotide sequence ID" value="NZ_BAAAYX010000002.1"/>
</dbReference>
<keyword evidence="2" id="KW-1185">Reference proteome</keyword>
<gene>
    <name evidence="1" type="ORF">GCM10022204_10950</name>
</gene>
<reference evidence="2" key="1">
    <citation type="journal article" date="2019" name="Int. J. Syst. Evol. Microbiol.">
        <title>The Global Catalogue of Microorganisms (GCM) 10K type strain sequencing project: providing services to taxonomists for standard genome sequencing and annotation.</title>
        <authorList>
            <consortium name="The Broad Institute Genomics Platform"/>
            <consortium name="The Broad Institute Genome Sequencing Center for Infectious Disease"/>
            <person name="Wu L."/>
            <person name="Ma J."/>
        </authorList>
    </citation>
    <scope>NUCLEOTIDE SEQUENCE [LARGE SCALE GENOMIC DNA]</scope>
    <source>
        <strain evidence="2">JCM 16548</strain>
    </source>
</reference>